<evidence type="ECO:0000256" key="1">
    <source>
        <dbReference type="SAM" id="MobiDB-lite"/>
    </source>
</evidence>
<dbReference type="EMBL" id="JALPRX010000017">
    <property type="protein sequence ID" value="MCK8783779.1"/>
    <property type="molecule type" value="Genomic_DNA"/>
</dbReference>
<name>A0A9X2BV93_9PROT</name>
<protein>
    <submittedName>
        <fullName evidence="2">Uncharacterized protein</fullName>
    </submittedName>
</protein>
<feature type="region of interest" description="Disordered" evidence="1">
    <location>
        <begin position="1"/>
        <end position="27"/>
    </location>
</feature>
<evidence type="ECO:0000313" key="2">
    <source>
        <dbReference type="EMBL" id="MCK8783779.1"/>
    </source>
</evidence>
<accession>A0A9X2BV93</accession>
<proteinExistence type="predicted"/>
<dbReference type="Proteomes" id="UP001139516">
    <property type="component" value="Unassembled WGS sequence"/>
</dbReference>
<organism evidence="2 3">
    <name type="scientific">Roseomonas acroporae</name>
    <dbReference type="NCBI Taxonomy" id="2937791"/>
    <lineage>
        <taxon>Bacteria</taxon>
        <taxon>Pseudomonadati</taxon>
        <taxon>Pseudomonadota</taxon>
        <taxon>Alphaproteobacteria</taxon>
        <taxon>Acetobacterales</taxon>
        <taxon>Roseomonadaceae</taxon>
        <taxon>Roseomonas</taxon>
    </lineage>
</organism>
<sequence>MPTVAIRPSHSAPRTADRRRPLPGTGFTRDSVLEQMIVRMISLNSLAAFAADVTQAAGLPGGAGAARDTSPTGRAAASVAAGPEQRTLAAVPAAPTRPLPRGSLLDLRV</sequence>
<comment type="caution">
    <text evidence="2">The sequence shown here is derived from an EMBL/GenBank/DDBJ whole genome shotgun (WGS) entry which is preliminary data.</text>
</comment>
<dbReference type="RefSeq" id="WP_248665902.1">
    <property type="nucleotide sequence ID" value="NZ_JALPRX010000017.1"/>
</dbReference>
<feature type="region of interest" description="Disordered" evidence="1">
    <location>
        <begin position="58"/>
        <end position="109"/>
    </location>
</feature>
<dbReference type="AlphaFoldDB" id="A0A9X2BV93"/>
<evidence type="ECO:0000313" key="3">
    <source>
        <dbReference type="Proteomes" id="UP001139516"/>
    </source>
</evidence>
<gene>
    <name evidence="2" type="ORF">M0638_05205</name>
</gene>
<keyword evidence="3" id="KW-1185">Reference proteome</keyword>
<reference evidence="2" key="1">
    <citation type="submission" date="2022-04" db="EMBL/GenBank/DDBJ databases">
        <title>Roseomonas acroporae sp. nov., isolated from coral Acropora digitifera.</title>
        <authorList>
            <person name="Sun H."/>
        </authorList>
    </citation>
    <scope>NUCLEOTIDE SEQUENCE</scope>
    <source>
        <strain evidence="2">NAR14</strain>
    </source>
</reference>